<dbReference type="EMBL" id="AZHB01000001">
    <property type="protein sequence ID" value="OAA73492.1"/>
    <property type="molecule type" value="Genomic_DNA"/>
</dbReference>
<keyword evidence="2" id="KW-1133">Transmembrane helix</keyword>
<gene>
    <name evidence="3" type="ORF">ISF_00393</name>
</gene>
<protein>
    <recommendedName>
        <fullName evidence="5">Wax synthase domain-containing protein</fullName>
    </recommendedName>
</protein>
<evidence type="ECO:0000256" key="2">
    <source>
        <dbReference type="SAM" id="Phobius"/>
    </source>
</evidence>
<name>A0A162JTD2_CORFA</name>
<dbReference type="GeneID" id="30016685"/>
<feature type="region of interest" description="Disordered" evidence="1">
    <location>
        <begin position="133"/>
        <end position="167"/>
    </location>
</feature>
<accession>A0A162JTD2</accession>
<evidence type="ECO:0000313" key="4">
    <source>
        <dbReference type="Proteomes" id="UP000076744"/>
    </source>
</evidence>
<dbReference type="AlphaFoldDB" id="A0A162JTD2"/>
<organism evidence="3 4">
    <name type="scientific">Cordyceps fumosorosea (strain ARSEF 2679)</name>
    <name type="common">Isaria fumosorosea</name>
    <dbReference type="NCBI Taxonomy" id="1081104"/>
    <lineage>
        <taxon>Eukaryota</taxon>
        <taxon>Fungi</taxon>
        <taxon>Dikarya</taxon>
        <taxon>Ascomycota</taxon>
        <taxon>Pezizomycotina</taxon>
        <taxon>Sordariomycetes</taxon>
        <taxon>Hypocreomycetidae</taxon>
        <taxon>Hypocreales</taxon>
        <taxon>Cordycipitaceae</taxon>
        <taxon>Cordyceps</taxon>
    </lineage>
</organism>
<feature type="transmembrane region" description="Helical" evidence="2">
    <location>
        <begin position="34"/>
        <end position="54"/>
    </location>
</feature>
<reference evidence="3 4" key="1">
    <citation type="journal article" date="2016" name="Genome Biol. Evol.">
        <title>Divergent and convergent evolution of fungal pathogenicity.</title>
        <authorList>
            <person name="Shang Y."/>
            <person name="Xiao G."/>
            <person name="Zheng P."/>
            <person name="Cen K."/>
            <person name="Zhan S."/>
            <person name="Wang C."/>
        </authorList>
    </citation>
    <scope>NUCLEOTIDE SEQUENCE [LARGE SCALE GENOMIC DNA]</scope>
    <source>
        <strain evidence="3 4">ARSEF 2679</strain>
    </source>
</reference>
<dbReference type="OrthoDB" id="2796277at2759"/>
<keyword evidence="4" id="KW-1185">Reference proteome</keyword>
<comment type="caution">
    <text evidence="3">The sequence shown here is derived from an EMBL/GenBank/DDBJ whole genome shotgun (WGS) entry which is preliminary data.</text>
</comment>
<dbReference type="Proteomes" id="UP000076744">
    <property type="component" value="Unassembled WGS sequence"/>
</dbReference>
<feature type="transmembrane region" description="Helical" evidence="2">
    <location>
        <begin position="89"/>
        <end position="107"/>
    </location>
</feature>
<sequence length="368" mass="41058">MQSASPNQASLAPLALASYRSTFSHELAAGRRRQIVLPQAFLTTLILPVVWLAIPHHGRSWRHRSRWLLFAVALFANCEQAARASSNNVAWAVISGLVSAYGTMLCLQHMILTNPQRDAARIIKVPRRKAQEVASTGLGEPPQPAAAAATSSGLQLPREAPRSRTTQRFVGSSEIGGDFCYVWQRFPSEAPFLDRLGWAADLVLSFRGAGWSSSISVIPRPSAPSNIRDGQLVEVASIPSVTNYGFEYIQPPADFLWHRLKLLAGSCLMLDFLGTFMIKDPYFVFGRESISVRRAGNILFTLFWLYATAPLFNDDMADMGLWLLEPMPFSIFRALGFGFPGDAVWRWDSTYLFRWHSGRHWWQSGLAI</sequence>
<evidence type="ECO:0000256" key="1">
    <source>
        <dbReference type="SAM" id="MobiDB-lite"/>
    </source>
</evidence>
<keyword evidence="2" id="KW-0812">Transmembrane</keyword>
<keyword evidence="2" id="KW-0472">Membrane</keyword>
<proteinExistence type="predicted"/>
<evidence type="ECO:0000313" key="3">
    <source>
        <dbReference type="EMBL" id="OAA73492.1"/>
    </source>
</evidence>
<dbReference type="RefSeq" id="XP_018708450.1">
    <property type="nucleotide sequence ID" value="XM_018844000.1"/>
</dbReference>
<evidence type="ECO:0008006" key="5">
    <source>
        <dbReference type="Google" id="ProtNLM"/>
    </source>
</evidence>